<name>A0A815NZ71_9BILA</name>
<evidence type="ECO:0000313" key="1">
    <source>
        <dbReference type="EMBL" id="CAF1440352.1"/>
    </source>
</evidence>
<gene>
    <name evidence="1" type="ORF">KQP761_LOCUS11476</name>
</gene>
<dbReference type="AlphaFoldDB" id="A0A815NZ71"/>
<protein>
    <submittedName>
        <fullName evidence="1">Uncharacterized protein</fullName>
    </submittedName>
</protein>
<dbReference type="EMBL" id="CAJNOW010005128">
    <property type="protein sequence ID" value="CAF1440352.1"/>
    <property type="molecule type" value="Genomic_DNA"/>
</dbReference>
<organism evidence="1 2">
    <name type="scientific">Rotaria magnacalcarata</name>
    <dbReference type="NCBI Taxonomy" id="392030"/>
    <lineage>
        <taxon>Eukaryota</taxon>
        <taxon>Metazoa</taxon>
        <taxon>Spiralia</taxon>
        <taxon>Gnathifera</taxon>
        <taxon>Rotifera</taxon>
        <taxon>Eurotatoria</taxon>
        <taxon>Bdelloidea</taxon>
        <taxon>Philodinida</taxon>
        <taxon>Philodinidae</taxon>
        <taxon>Rotaria</taxon>
    </lineage>
</organism>
<reference evidence="1" key="1">
    <citation type="submission" date="2021-02" db="EMBL/GenBank/DDBJ databases">
        <authorList>
            <person name="Nowell W R."/>
        </authorList>
    </citation>
    <scope>NUCLEOTIDE SEQUENCE</scope>
</reference>
<evidence type="ECO:0000313" key="2">
    <source>
        <dbReference type="Proteomes" id="UP000663834"/>
    </source>
</evidence>
<dbReference type="OrthoDB" id="9981320at2759"/>
<dbReference type="Proteomes" id="UP000663834">
    <property type="component" value="Unassembled WGS sequence"/>
</dbReference>
<comment type="caution">
    <text evidence="1">The sequence shown here is derived from an EMBL/GenBank/DDBJ whole genome shotgun (WGS) entry which is preliminary data.</text>
</comment>
<proteinExistence type="predicted"/>
<accession>A0A815NZ71</accession>
<sequence length="307" mass="34880">MVEFYYSWYSKVIMLMLVSVVINHDIISLDISELELRYLTERLQDHEHMRDYDIKSTLVELEHFYTVLKNKDGIKFFRQHFSTDILDHVPFWSENTKELDESSNSDQELDSITTYNTILSIFGAENNSNRETQFILKTNQNLDQREMTTIQPAQIIREQPRQIDNIFALGPDEKISRVYVKKSGGCGCEPTFTVTLTDARILQRRQDWACCGTGKRVDNMLFLSDISAISDAALGRNSCPSLNCSSIICCILCCICAPCCKSSRGKDIAIRGAFGEEIFTFALADIPSALADIPAAAIPHKTSLRRY</sequence>